<evidence type="ECO:0000313" key="1">
    <source>
        <dbReference type="EMBL" id="MFC4469199.1"/>
    </source>
</evidence>
<dbReference type="EMBL" id="JBHSFG010000059">
    <property type="protein sequence ID" value="MFC4469199.1"/>
    <property type="molecule type" value="Genomic_DNA"/>
</dbReference>
<gene>
    <name evidence="1" type="ORF">ACFPH6_32570</name>
</gene>
<sequence>MRTWTEPPLVPFITQREGEDAAPDNLIILLHSSGPRLYYLDEDPRDRDLRGVLWARCSFNPVDERGQPTGTPQWKMMHPYRQMMCMQTMRCQVCQEPARTPLGFIFLAGPKDQDPIQPPIITNQPPVCPKHARAAAKLCPHLEEDPLVFLAQSAPLYGVHGTLYGLGTDGLKVVAQPDEPLPYGHGNIPTFLASQMVRRLSSFRVVGIDELTQELTALIA</sequence>
<organism evidence="1 2">
    <name type="scientific">Streptomyces xiangluensis</name>
    <dbReference type="NCBI Taxonomy" id="2665720"/>
    <lineage>
        <taxon>Bacteria</taxon>
        <taxon>Bacillati</taxon>
        <taxon>Actinomycetota</taxon>
        <taxon>Actinomycetes</taxon>
        <taxon>Kitasatosporales</taxon>
        <taxon>Streptomycetaceae</taxon>
        <taxon>Streptomyces</taxon>
    </lineage>
</organism>
<proteinExistence type="predicted"/>
<comment type="caution">
    <text evidence="1">The sequence shown here is derived from an EMBL/GenBank/DDBJ whole genome shotgun (WGS) entry which is preliminary data.</text>
</comment>
<accession>A0ABV8YYT0</accession>
<name>A0ABV8YYT0_9ACTN</name>
<evidence type="ECO:0000313" key="2">
    <source>
        <dbReference type="Proteomes" id="UP001596012"/>
    </source>
</evidence>
<reference evidence="2" key="1">
    <citation type="journal article" date="2019" name="Int. J. Syst. Evol. Microbiol.">
        <title>The Global Catalogue of Microorganisms (GCM) 10K type strain sequencing project: providing services to taxonomists for standard genome sequencing and annotation.</title>
        <authorList>
            <consortium name="The Broad Institute Genomics Platform"/>
            <consortium name="The Broad Institute Genome Sequencing Center for Infectious Disease"/>
            <person name="Wu L."/>
            <person name="Ma J."/>
        </authorList>
    </citation>
    <scope>NUCLEOTIDE SEQUENCE [LARGE SCALE GENOMIC DNA]</scope>
    <source>
        <strain evidence="2">DT43</strain>
    </source>
</reference>
<protein>
    <submittedName>
        <fullName evidence="1">Uncharacterized protein</fullName>
    </submittedName>
</protein>
<dbReference type="Proteomes" id="UP001596012">
    <property type="component" value="Unassembled WGS sequence"/>
</dbReference>
<keyword evidence="2" id="KW-1185">Reference proteome</keyword>